<dbReference type="InterPro" id="IPR000873">
    <property type="entry name" value="AMP-dep_synth/lig_dom"/>
</dbReference>
<dbReference type="GO" id="GO:0031177">
    <property type="term" value="F:phosphopantetheine binding"/>
    <property type="evidence" value="ECO:0007669"/>
    <property type="project" value="TreeGrafter"/>
</dbReference>
<evidence type="ECO:0000259" key="1">
    <source>
        <dbReference type="Pfam" id="PF00501"/>
    </source>
</evidence>
<dbReference type="InterPro" id="IPR010071">
    <property type="entry name" value="AA_adenyl_dom"/>
</dbReference>
<dbReference type="Gene3D" id="3.40.50.12780">
    <property type="entry name" value="N-terminal domain of ligase-like"/>
    <property type="match status" value="1"/>
</dbReference>
<evidence type="ECO:0000313" key="4">
    <source>
        <dbReference type="Proteomes" id="UP000198638"/>
    </source>
</evidence>
<dbReference type="GO" id="GO:0044550">
    <property type="term" value="P:secondary metabolite biosynthetic process"/>
    <property type="evidence" value="ECO:0007669"/>
    <property type="project" value="TreeGrafter"/>
</dbReference>
<dbReference type="PANTHER" id="PTHR45527">
    <property type="entry name" value="NONRIBOSOMAL PEPTIDE SYNTHETASE"/>
    <property type="match status" value="1"/>
</dbReference>
<protein>
    <submittedName>
        <fullName evidence="3">Amino acid adenylation domain-containing protein</fullName>
    </submittedName>
</protein>
<dbReference type="InterPro" id="IPR042099">
    <property type="entry name" value="ANL_N_sf"/>
</dbReference>
<evidence type="ECO:0000313" key="3">
    <source>
        <dbReference type="EMBL" id="SEB18911.1"/>
    </source>
</evidence>
<evidence type="ECO:0000259" key="2">
    <source>
        <dbReference type="Pfam" id="PF13193"/>
    </source>
</evidence>
<dbReference type="EMBL" id="FNRQ01000008">
    <property type="protein sequence ID" value="SEB18911.1"/>
    <property type="molecule type" value="Genomic_DNA"/>
</dbReference>
<dbReference type="STRING" id="83784.SAMN05192564_1086"/>
<dbReference type="SUPFAM" id="SSF56801">
    <property type="entry name" value="Acetyl-CoA synthetase-like"/>
    <property type="match status" value="1"/>
</dbReference>
<proteinExistence type="predicted"/>
<feature type="domain" description="AMP-dependent synthetase/ligase" evidence="1">
    <location>
        <begin position="6"/>
        <end position="375"/>
    </location>
</feature>
<name>A0A1H4HB91_9BURK</name>
<dbReference type="AlphaFoldDB" id="A0A1H4HB91"/>
<dbReference type="Proteomes" id="UP000198638">
    <property type="component" value="Unassembled WGS sequence"/>
</dbReference>
<dbReference type="OrthoDB" id="6297021at2"/>
<keyword evidence="4" id="KW-1185">Reference proteome</keyword>
<dbReference type="GO" id="GO:0043041">
    <property type="term" value="P:amino acid activation for nonribosomal peptide biosynthetic process"/>
    <property type="evidence" value="ECO:0007669"/>
    <property type="project" value="TreeGrafter"/>
</dbReference>
<dbReference type="InterPro" id="IPR025110">
    <property type="entry name" value="AMP-bd_C"/>
</dbReference>
<sequence>MLQTFFFDSAASQSHSPALWVDERLYSYGEIETRARRVSAGLAAVARTGDARRCLLFGHRSVAAYVGVLGILDAGMAYVPLNPKMPAARIAAIIEQSGAPLMLVDRRCAASLDEVPSLLDERPRIFLLDEDADEPHLPSVAAAPPLLPAAPYARHQGTVHDLAYILFTSGSTGAPKGVPITHANADAYVTGQLQLAGKVRDARYVQFCELSFDPSVHDMFVCWANGGCLYVPDTVDPVYNADFIKRHEITHWNSVPSVAGFMQQMRKLTPGAFPSVRLSLFGGEPLPRSLALAWMQAAPNSRVLNMYGPTEATIACTCFEVTAGFLDDPQHTVMPLGWALPGVELMIVDAELEPVAAEQTGELLIGGPQLAGGYLSPDEAGNGRFVAKTYPGRREQRWYRSCDAARATTQHGIVFQGRLDTQVKILGNRVELEEVEHVVQTCSHAALCAVIPWPLDEAGRATGLVAFVTNAQVEIALVLRACRQRLPVYAVPQRIVAIDAFPLNVNGKIDRMALAGQCARGTFSTRDLCQTPATNSQPSSRMNALMSCLEKQAL</sequence>
<dbReference type="RefSeq" id="WP_090536383.1">
    <property type="nucleotide sequence ID" value="NZ_FNRQ01000008.1"/>
</dbReference>
<dbReference type="PROSITE" id="PS00455">
    <property type="entry name" value="AMP_BINDING"/>
    <property type="match status" value="1"/>
</dbReference>
<dbReference type="Pfam" id="PF00501">
    <property type="entry name" value="AMP-binding"/>
    <property type="match status" value="1"/>
</dbReference>
<dbReference type="NCBIfam" id="TIGR01733">
    <property type="entry name" value="AA-adenyl-dom"/>
    <property type="match status" value="1"/>
</dbReference>
<dbReference type="GO" id="GO:0005737">
    <property type="term" value="C:cytoplasm"/>
    <property type="evidence" value="ECO:0007669"/>
    <property type="project" value="TreeGrafter"/>
</dbReference>
<dbReference type="InterPro" id="IPR045851">
    <property type="entry name" value="AMP-bd_C_sf"/>
</dbReference>
<reference evidence="4" key="1">
    <citation type="submission" date="2016-10" db="EMBL/GenBank/DDBJ databases">
        <authorList>
            <person name="Varghese N."/>
            <person name="Submissions S."/>
        </authorList>
    </citation>
    <scope>NUCLEOTIDE SEQUENCE [LARGE SCALE GENOMIC DNA]</scope>
    <source>
        <strain evidence="4">LMG 24000</strain>
    </source>
</reference>
<dbReference type="Gene3D" id="3.30.300.30">
    <property type="match status" value="1"/>
</dbReference>
<organism evidence="3 4">
    <name type="scientific">Paraburkholderia sartisoli</name>
    <dbReference type="NCBI Taxonomy" id="83784"/>
    <lineage>
        <taxon>Bacteria</taxon>
        <taxon>Pseudomonadati</taxon>
        <taxon>Pseudomonadota</taxon>
        <taxon>Betaproteobacteria</taxon>
        <taxon>Burkholderiales</taxon>
        <taxon>Burkholderiaceae</taxon>
        <taxon>Paraburkholderia</taxon>
    </lineage>
</organism>
<dbReference type="InterPro" id="IPR020845">
    <property type="entry name" value="AMP-binding_CS"/>
</dbReference>
<gene>
    <name evidence="3" type="ORF">SAMN05192564_1086</name>
</gene>
<accession>A0A1H4HB91</accession>
<feature type="domain" description="AMP-binding enzyme C-terminal" evidence="2">
    <location>
        <begin position="434"/>
        <end position="508"/>
    </location>
</feature>
<dbReference type="Pfam" id="PF13193">
    <property type="entry name" value="AMP-binding_C"/>
    <property type="match status" value="1"/>
</dbReference>
<dbReference type="PANTHER" id="PTHR45527:SF1">
    <property type="entry name" value="FATTY ACID SYNTHASE"/>
    <property type="match status" value="1"/>
</dbReference>